<evidence type="ECO:0000256" key="1">
    <source>
        <dbReference type="SAM" id="MobiDB-lite"/>
    </source>
</evidence>
<feature type="region of interest" description="Disordered" evidence="1">
    <location>
        <begin position="1"/>
        <end position="29"/>
    </location>
</feature>
<gene>
    <name evidence="2" type="ORF">B5807_02907</name>
</gene>
<reference evidence="2 3" key="1">
    <citation type="journal article" date="2017" name="Genome Announc.">
        <title>Genome sequence of the saprophytic ascomycete Epicoccum nigrum ICMP 19927 strain isolated from New Zealand.</title>
        <authorList>
            <person name="Fokin M."/>
            <person name="Fleetwood D."/>
            <person name="Weir B.S."/>
            <person name="Villas-Boas S.G."/>
        </authorList>
    </citation>
    <scope>NUCLEOTIDE SEQUENCE [LARGE SCALE GENOMIC DNA]</scope>
    <source>
        <strain evidence="2 3">ICMP 19927</strain>
    </source>
</reference>
<evidence type="ECO:0000313" key="2">
    <source>
        <dbReference type="EMBL" id="OSS53282.1"/>
    </source>
</evidence>
<dbReference type="AlphaFoldDB" id="A0A1Y2MB99"/>
<protein>
    <recommendedName>
        <fullName evidence="4">Protein kinase domain-containing protein</fullName>
    </recommendedName>
</protein>
<dbReference type="InParanoid" id="A0A1Y2MB99"/>
<dbReference type="Proteomes" id="UP000193240">
    <property type="component" value="Unassembled WGS sequence"/>
</dbReference>
<dbReference type="EMBL" id="KZ107839">
    <property type="protein sequence ID" value="OSS53282.1"/>
    <property type="molecule type" value="Genomic_DNA"/>
</dbReference>
<evidence type="ECO:0008006" key="4">
    <source>
        <dbReference type="Google" id="ProtNLM"/>
    </source>
</evidence>
<accession>A0A1Y2MB99</accession>
<name>A0A1Y2MB99_EPING</name>
<proteinExistence type="predicted"/>
<dbReference type="OMA" id="HIIIRWP"/>
<sequence length="375" mass="42832">MGSAISITGMPTEEEPHTGQTIDALPTREPKHRPYHGLPVPAEASIEHDDSQTWYAVFFEHAECVPHRDGKHIIIRWPHPPRGHMHDYGRDLTGWPVIKIQNVYQRLGGDHARIVHYGGALQDGSLLVERLWPGPFNLTLPVMKVPVPADPGRNDKSMLILYYRWGIQGLSALSALHSRGIYLRTFSSQMIWLRSDYSLALTGFVGADITDDETDYGECGRVREELMEFDEGALHGCAEEDIYYWATFVWRLMTNDYTVNSPSVATCWEPCCPVEGGFKLYDENRAIFDERLLTCMWQELEEARLGKVLVNAWNRRYTTADEVIEEVRYFASKMGIAVFGDEVEIGGTWDDVFEVVETGPRPRARTLRFRSSEQY</sequence>
<dbReference type="STRING" id="105696.A0A1Y2MB99"/>
<keyword evidence="3" id="KW-1185">Reference proteome</keyword>
<organism evidence="2 3">
    <name type="scientific">Epicoccum nigrum</name>
    <name type="common">Soil fungus</name>
    <name type="synonym">Epicoccum purpurascens</name>
    <dbReference type="NCBI Taxonomy" id="105696"/>
    <lineage>
        <taxon>Eukaryota</taxon>
        <taxon>Fungi</taxon>
        <taxon>Dikarya</taxon>
        <taxon>Ascomycota</taxon>
        <taxon>Pezizomycotina</taxon>
        <taxon>Dothideomycetes</taxon>
        <taxon>Pleosporomycetidae</taxon>
        <taxon>Pleosporales</taxon>
        <taxon>Pleosporineae</taxon>
        <taxon>Didymellaceae</taxon>
        <taxon>Epicoccum</taxon>
    </lineage>
</organism>
<evidence type="ECO:0000313" key="3">
    <source>
        <dbReference type="Proteomes" id="UP000193240"/>
    </source>
</evidence>